<evidence type="ECO:0000313" key="8">
    <source>
        <dbReference type="RefSeq" id="XP_016437542.1"/>
    </source>
</evidence>
<dbReference type="RefSeq" id="XP_016437542.1">
    <property type="nucleotide sequence ID" value="XM_016582056.1"/>
</dbReference>
<reference evidence="7 8" key="3">
    <citation type="submission" date="2025-04" db="UniProtKB">
        <authorList>
            <consortium name="RefSeq"/>
        </authorList>
    </citation>
    <scope>IDENTIFICATION</scope>
</reference>
<dbReference type="GO" id="GO:0080044">
    <property type="term" value="F:quercetin 7-O-glucosyltransferase activity"/>
    <property type="evidence" value="ECO:0000318"/>
    <property type="project" value="GO_Central"/>
</dbReference>
<evidence type="ECO:0000256" key="4">
    <source>
        <dbReference type="RuleBase" id="RU362057"/>
    </source>
</evidence>
<dbReference type="EC" id="2.4.1.-" evidence="4"/>
<dbReference type="PANTHER" id="PTHR11926">
    <property type="entry name" value="GLUCOSYL/GLUCURONOSYL TRANSFERASES"/>
    <property type="match status" value="1"/>
</dbReference>
<dbReference type="OrthoDB" id="5835829at2759"/>
<dbReference type="PaxDb" id="4097-A0A1S3XC79"/>
<evidence type="ECO:0000313" key="7">
    <source>
        <dbReference type="RefSeq" id="XP_016437540.1"/>
    </source>
</evidence>
<dbReference type="FunFam" id="3.40.50.2000:FF:000019">
    <property type="entry name" value="Glycosyltransferase"/>
    <property type="match status" value="1"/>
</dbReference>
<dbReference type="InterPro" id="IPR035595">
    <property type="entry name" value="UDP_glycos_trans_CS"/>
</dbReference>
<dbReference type="Pfam" id="PF00201">
    <property type="entry name" value="UDPGT"/>
    <property type="match status" value="1"/>
</dbReference>
<sequence length="463" mass="52216">METLKDDCHVLLVTFPGQGNINPCIQFSKRLVKLGVNVTFSTSLTAFNRIANLPTIEGLTFAPFSDGFDGNFKGSMNNFHEFNNSFRTQGSEFVINLVKTRAKEGNPFKRIVYTTLTGWVGLLAKNINVPSTFLWIQPATVLDIYYYFFNGYEDTIKNCPKDQFLELHGLPLLFPRDLPSFVFADSNDWALLSMKDHVELMNSEINQRVLVNTFDALETDALRVLKNVNMVGIGPLIPSAFLDGNDSFDTSFGADMRQDSRDYIEWLDSKAKESVIYIAFGSYSMIPNHLMEEIAQGLVLCKRPFLWVIRDGLNGEKPFEKLSCKEELEELGKTVSWCSQVEVLQHPSLACFLTHCGWNSTIESLASGVPVVACPLWTDQLCNAKLIQDVWKTGVRVNTNDEGVIERNEFERCIEIVVGDGEKREELRKSAKKWRNLAKDAMKEEGSSNVNLKAYVHEVLLGG</sequence>
<keyword evidence="3" id="KW-0328">Glycosyltransferase</keyword>
<dbReference type="SUPFAM" id="SSF53756">
    <property type="entry name" value="UDP-Glycosyltransferase/glycogen phosphorylase"/>
    <property type="match status" value="1"/>
</dbReference>
<dbReference type="GeneID" id="107763568"/>
<dbReference type="Proteomes" id="UP000790787">
    <property type="component" value="Chromosome 20"/>
</dbReference>
<evidence type="ECO:0000256" key="3">
    <source>
        <dbReference type="RuleBase" id="RU003718"/>
    </source>
</evidence>
<dbReference type="GO" id="GO:0080043">
    <property type="term" value="F:quercetin 3-O-glucosyltransferase activity"/>
    <property type="evidence" value="ECO:0000318"/>
    <property type="project" value="GO_Central"/>
</dbReference>
<organism evidence="7">
    <name type="scientific">Nicotiana tabacum</name>
    <name type="common">Common tobacco</name>
    <dbReference type="NCBI Taxonomy" id="4097"/>
    <lineage>
        <taxon>Eukaryota</taxon>
        <taxon>Viridiplantae</taxon>
        <taxon>Streptophyta</taxon>
        <taxon>Embryophyta</taxon>
        <taxon>Tracheophyta</taxon>
        <taxon>Spermatophyta</taxon>
        <taxon>Magnoliopsida</taxon>
        <taxon>eudicotyledons</taxon>
        <taxon>Gunneridae</taxon>
        <taxon>Pentapetalae</taxon>
        <taxon>asterids</taxon>
        <taxon>lamiids</taxon>
        <taxon>Solanales</taxon>
        <taxon>Solanaceae</taxon>
        <taxon>Nicotianoideae</taxon>
        <taxon>Nicotianeae</taxon>
        <taxon>Nicotiana</taxon>
    </lineage>
</organism>
<reference key="1">
    <citation type="journal article" date="2014" name="Nat. Commun.">
        <title>The tobacco genome sequence and its comparison with those of tomato and potato.</title>
        <authorList>
            <person name="Sierro N."/>
            <person name="Battey J.N."/>
            <person name="Ouadi S."/>
            <person name="Bakaher N."/>
            <person name="Bovet L."/>
            <person name="Willig A."/>
            <person name="Goepfert S."/>
            <person name="Peitsch M.C."/>
            <person name="Ivanov N.V."/>
        </authorList>
    </citation>
    <scope>NUCLEOTIDE SEQUENCE [LARGE SCALE GENOMIC DNA]</scope>
    <source>
        <strain>cv. TN90</strain>
    </source>
</reference>
<evidence type="ECO:0000313" key="6">
    <source>
        <dbReference type="Proteomes" id="UP000790787"/>
    </source>
</evidence>
<name>A0A1S3XC79_TOBAC</name>
<keyword evidence="2 3" id="KW-0808">Transferase</keyword>
<proteinExistence type="inferred from homology"/>
<accession>A0A1S3XC79</accession>
<dbReference type="AlphaFoldDB" id="A0A1S3XC79"/>
<evidence type="ECO:0000256" key="2">
    <source>
        <dbReference type="ARBA" id="ARBA00022679"/>
    </source>
</evidence>
<gene>
    <name evidence="7 8" type="primary">LOC107763568</name>
    <name evidence="5" type="synonym">sm-Nvas</name>
</gene>
<dbReference type="Gene3D" id="3.40.50.2000">
    <property type="entry name" value="Glycogen Phosphorylase B"/>
    <property type="match status" value="2"/>
</dbReference>
<dbReference type="InterPro" id="IPR002213">
    <property type="entry name" value="UDP_glucos_trans"/>
</dbReference>
<dbReference type="GO" id="GO:0005737">
    <property type="term" value="C:cytoplasm"/>
    <property type="evidence" value="ECO:0000318"/>
    <property type="project" value="GO_Central"/>
</dbReference>
<protein>
    <recommendedName>
        <fullName evidence="4">Glycosyltransferase</fullName>
        <ecNumber evidence="4">2.4.1.-</ecNumber>
    </recommendedName>
</protein>
<dbReference type="EMBL" id="MH015341">
    <property type="protein sequence ID" value="AYW35116.1"/>
    <property type="molecule type" value="Genomic_DNA"/>
</dbReference>
<reference evidence="5" key="2">
    <citation type="submission" date="2018-02" db="EMBL/GenBank/DDBJ databases">
        <title>Molecular characterization and application of a related genes of plant vascular bundle development.</title>
        <authorList>
            <person name="Liu X.Q."/>
            <person name="Tan Y.P."/>
            <person name="Wang C.T."/>
            <person name="Cheng G."/>
            <person name="Lu W."/>
            <person name="Xu X."/>
        </authorList>
    </citation>
    <scope>NUCLEOTIDE SEQUENCE</scope>
</reference>
<comment type="similarity">
    <text evidence="1 3">Belongs to the UDP-glycosyltransferase family.</text>
</comment>
<evidence type="ECO:0000256" key="1">
    <source>
        <dbReference type="ARBA" id="ARBA00009995"/>
    </source>
</evidence>
<dbReference type="RefSeq" id="XP_016437540.1">
    <property type="nucleotide sequence ID" value="XM_016582054.1"/>
</dbReference>
<dbReference type="PROSITE" id="PS00375">
    <property type="entry name" value="UDPGT"/>
    <property type="match status" value="1"/>
</dbReference>
<dbReference type="SMR" id="A0A1S3XC79"/>
<dbReference type="CDD" id="cd03784">
    <property type="entry name" value="GT1_Gtf-like"/>
    <property type="match status" value="1"/>
</dbReference>
<keyword evidence="6" id="KW-1185">Reference proteome</keyword>
<dbReference type="KEGG" id="nta:107763568"/>
<dbReference type="PANTHER" id="PTHR11926:SF1490">
    <property type="entry name" value="GLYCOSYLTRANSFERASE"/>
    <property type="match status" value="1"/>
</dbReference>
<evidence type="ECO:0000313" key="5">
    <source>
        <dbReference type="EMBL" id="AYW35116.1"/>
    </source>
</evidence>